<dbReference type="EnsemblPlants" id="AVESA.00010b.r2.2AG0258780.1">
    <property type="protein sequence ID" value="AVESA.00010b.r2.2AG0258780.1.CDS"/>
    <property type="gene ID" value="AVESA.00010b.r2.2AG0258780"/>
</dbReference>
<proteinExistence type="predicted"/>
<reference evidence="1" key="1">
    <citation type="submission" date="2021-05" db="EMBL/GenBank/DDBJ databases">
        <authorList>
            <person name="Scholz U."/>
            <person name="Mascher M."/>
            <person name="Fiebig A."/>
        </authorList>
    </citation>
    <scope>NUCLEOTIDE SEQUENCE [LARGE SCALE GENOMIC DNA]</scope>
</reference>
<evidence type="ECO:0000313" key="1">
    <source>
        <dbReference type="EnsemblPlants" id="AVESA.00010b.r2.2AG0258780.1.CDS"/>
    </source>
</evidence>
<dbReference type="Proteomes" id="UP001732700">
    <property type="component" value="Chromosome 2A"/>
</dbReference>
<evidence type="ECO:0000313" key="2">
    <source>
        <dbReference type="Proteomes" id="UP001732700"/>
    </source>
</evidence>
<protein>
    <submittedName>
        <fullName evidence="1">Uncharacterized protein</fullName>
    </submittedName>
</protein>
<organism evidence="1 2">
    <name type="scientific">Avena sativa</name>
    <name type="common">Oat</name>
    <dbReference type="NCBI Taxonomy" id="4498"/>
    <lineage>
        <taxon>Eukaryota</taxon>
        <taxon>Viridiplantae</taxon>
        <taxon>Streptophyta</taxon>
        <taxon>Embryophyta</taxon>
        <taxon>Tracheophyta</taxon>
        <taxon>Spermatophyta</taxon>
        <taxon>Magnoliopsida</taxon>
        <taxon>Liliopsida</taxon>
        <taxon>Poales</taxon>
        <taxon>Poaceae</taxon>
        <taxon>BOP clade</taxon>
        <taxon>Pooideae</taxon>
        <taxon>Poodae</taxon>
        <taxon>Poeae</taxon>
        <taxon>Poeae Chloroplast Group 1 (Aveneae type)</taxon>
        <taxon>Aveninae</taxon>
        <taxon>Avena</taxon>
    </lineage>
</organism>
<reference evidence="1" key="2">
    <citation type="submission" date="2025-09" db="UniProtKB">
        <authorList>
            <consortium name="EnsemblPlants"/>
        </authorList>
    </citation>
    <scope>IDENTIFICATION</scope>
</reference>
<keyword evidence="2" id="KW-1185">Reference proteome</keyword>
<accession>A0ACD5UHY5</accession>
<sequence length="250" mass="26576">MVEEGKNGVRVCVTGGAGFIGSWLVKKLLEGGYTVHATLRSIGDEGKAGLLRRLVPLGAPAELLVLFEANLYAAASFAPAIAGCQFVFLVATPSASEAAASKYNNAAEAAAHAVRVILRLCEESKTVKRVIHTASVTAASPLTEASSASAAVYRDFISESCWTATDINYPLRNEHFDYIESKILSEKELLGYNDGESPAFEVVTLPCGLVAGDTVLGNVPETVESVVAPVTGREPYFMLPKTTLTISMWF</sequence>
<name>A0ACD5UHY5_AVESA</name>